<dbReference type="STRING" id="743722.Sph21_0297"/>
<sequence length="551" mass="62618">MKISRIKIENFRSIKETEFTTTDFNIFVGQNNCGKTNFFEAIEFFFNGLGRGSNINELKYKRDPQNEILVEIEFIGAQNGASLMQNQTNKTKIENALNGSDVVIFQRTSSIPNKRKMYVNGSEVQPGTGFDAALNDFLPKFEYISTKQYYDAVAKYSKTTPIGIMLSGVLNTILQGNQQYQAFQAKFAELFEDDDSAIKQEFVNIGNSVKIHLEKQFPDTTKVKFEVTPPQFDDLLKSFSTSIDDGVETSAEEKGDGMQRALMLAIIQAYADYRKQNEDVGKSFLFFIDEAELHLHPTAQRKLKNVLHALSQETDQVFINTHSSVFVADNYPNQSIMKVEKNSGETEIEVVNDFEKPYIIFELLGGSPSDLLLPKNFLIVEGLTEFELLTRVIRRFYADKPAIQIIKANGDIDQAERTINAIEKLFIPLGSSIYQNRVVLLLDCPSEQTAGGVNHFKQTYRHLVNNNQLHILSHRDIEQIYPDQACPIYTNWRKTQADLDATNANGEKVITGKKKKQLAKHVGENITQEQFETDLHLCHQALLRCWELALQ</sequence>
<feature type="domain" description="Endonuclease GajA/Old nuclease/RecF-like AAA" evidence="1">
    <location>
        <begin position="110"/>
        <end position="327"/>
    </location>
</feature>
<protein>
    <submittedName>
        <fullName evidence="2">SMC domain protein</fullName>
    </submittedName>
</protein>
<dbReference type="OrthoDB" id="9792800at2"/>
<dbReference type="InterPro" id="IPR041685">
    <property type="entry name" value="AAA_GajA/Old/RecF-like"/>
</dbReference>
<dbReference type="AlphaFoldDB" id="F4C327"/>
<dbReference type="SUPFAM" id="SSF52540">
    <property type="entry name" value="P-loop containing nucleoside triphosphate hydrolases"/>
    <property type="match status" value="1"/>
</dbReference>
<dbReference type="PATRIC" id="fig|743722.3.peg.319"/>
<dbReference type="InterPro" id="IPR051396">
    <property type="entry name" value="Bact_Antivir_Def_Nuclease"/>
</dbReference>
<reference evidence="2" key="1">
    <citation type="submission" date="2011-03" db="EMBL/GenBank/DDBJ databases">
        <title>Complete sequence of Sphingobacterium sp. 21.</title>
        <authorList>
            <consortium name="US DOE Joint Genome Institute"/>
            <person name="Lucas S."/>
            <person name="Copeland A."/>
            <person name="Lapidus A."/>
            <person name="Cheng J.-F."/>
            <person name="Goodwin L."/>
            <person name="Pitluck S."/>
            <person name="Davenport K."/>
            <person name="Detter J.C."/>
            <person name="Han C."/>
            <person name="Tapia R."/>
            <person name="Land M."/>
            <person name="Hauser L."/>
            <person name="Kyrpides N."/>
            <person name="Ivanova N."/>
            <person name="Ovchinnikova G."/>
            <person name="Pagani I."/>
            <person name="Siebers A.K."/>
            <person name="Allgaier M."/>
            <person name="Thelen M.P."/>
            <person name="Hugenholtz P."/>
            <person name="Woyke T."/>
        </authorList>
    </citation>
    <scope>NUCLEOTIDE SEQUENCE</scope>
    <source>
        <strain evidence="2">21</strain>
    </source>
</reference>
<dbReference type="eggNOG" id="COG4637">
    <property type="taxonomic scope" value="Bacteria"/>
</dbReference>
<accession>F4C327</accession>
<dbReference type="EMBL" id="CP002584">
    <property type="protein sequence ID" value="ADZ76879.1"/>
    <property type="molecule type" value="Genomic_DNA"/>
</dbReference>
<dbReference type="Gene3D" id="3.40.50.300">
    <property type="entry name" value="P-loop containing nucleotide triphosphate hydrolases"/>
    <property type="match status" value="1"/>
</dbReference>
<dbReference type="Pfam" id="PF13175">
    <property type="entry name" value="AAA_15"/>
    <property type="match status" value="2"/>
</dbReference>
<dbReference type="KEGG" id="shg:Sph21_0297"/>
<evidence type="ECO:0000313" key="2">
    <source>
        <dbReference type="EMBL" id="ADZ76879.1"/>
    </source>
</evidence>
<gene>
    <name evidence="2" type="ordered locus">Sph21_0297</name>
</gene>
<organism evidence="2">
    <name type="scientific">Sphingobacterium sp. (strain 21)</name>
    <dbReference type="NCBI Taxonomy" id="743722"/>
    <lineage>
        <taxon>Bacteria</taxon>
        <taxon>Pseudomonadati</taxon>
        <taxon>Bacteroidota</taxon>
        <taxon>Sphingobacteriia</taxon>
        <taxon>Sphingobacteriales</taxon>
        <taxon>Sphingobacteriaceae</taxon>
        <taxon>Sphingobacterium</taxon>
    </lineage>
</organism>
<dbReference type="HOGENOM" id="CLU_507791_0_0_10"/>
<name>F4C327_SPHS2</name>
<dbReference type="InterPro" id="IPR027417">
    <property type="entry name" value="P-loop_NTPase"/>
</dbReference>
<dbReference type="PANTHER" id="PTHR43581">
    <property type="entry name" value="ATP/GTP PHOSPHATASE"/>
    <property type="match status" value="1"/>
</dbReference>
<dbReference type="PANTHER" id="PTHR43581:SF4">
    <property type="entry name" value="ATP_GTP PHOSPHATASE"/>
    <property type="match status" value="1"/>
</dbReference>
<feature type="domain" description="Endonuclease GajA/Old nuclease/RecF-like AAA" evidence="1">
    <location>
        <begin position="1"/>
        <end position="75"/>
    </location>
</feature>
<evidence type="ECO:0000259" key="1">
    <source>
        <dbReference type="Pfam" id="PF13175"/>
    </source>
</evidence>
<proteinExistence type="predicted"/>